<dbReference type="WBParaSite" id="PgR046_g053_t02">
    <property type="protein sequence ID" value="PgR046_g053_t02"/>
    <property type="gene ID" value="PgR046_g053"/>
</dbReference>
<evidence type="ECO:0000313" key="1">
    <source>
        <dbReference type="Proteomes" id="UP000887569"/>
    </source>
</evidence>
<sequence length="188" mass="21068">YIIFRRPGHGMKRLYGMDSPAVHPYIPGRLGITSRYARDYDSATVVRPQKFGFFNQALPSISAGHVNERRNESPRKQNIAREGAEIFPPSIVDEVPFDEEPRIIRPPSVNGSNVTPVLSTEMIDQKLIPNVLPTPADADINAAINELFAKMVWKKLDLIKDPLRLSRLHTEIMNVLQQAVAEEGSSIV</sequence>
<name>A0A915BN90_PARUN</name>
<accession>A0A915BN90</accession>
<keyword evidence="1" id="KW-1185">Reference proteome</keyword>
<dbReference type="Proteomes" id="UP000887569">
    <property type="component" value="Unplaced"/>
</dbReference>
<dbReference type="AlphaFoldDB" id="A0A915BN90"/>
<evidence type="ECO:0000313" key="2">
    <source>
        <dbReference type="WBParaSite" id="PgR046_g053_t02"/>
    </source>
</evidence>
<reference evidence="2" key="1">
    <citation type="submission" date="2022-11" db="UniProtKB">
        <authorList>
            <consortium name="WormBaseParasite"/>
        </authorList>
    </citation>
    <scope>IDENTIFICATION</scope>
</reference>
<proteinExistence type="predicted"/>
<organism evidence="1 2">
    <name type="scientific">Parascaris univalens</name>
    <name type="common">Nematode worm</name>
    <dbReference type="NCBI Taxonomy" id="6257"/>
    <lineage>
        <taxon>Eukaryota</taxon>
        <taxon>Metazoa</taxon>
        <taxon>Ecdysozoa</taxon>
        <taxon>Nematoda</taxon>
        <taxon>Chromadorea</taxon>
        <taxon>Rhabditida</taxon>
        <taxon>Spirurina</taxon>
        <taxon>Ascaridomorpha</taxon>
        <taxon>Ascaridoidea</taxon>
        <taxon>Ascarididae</taxon>
        <taxon>Parascaris</taxon>
    </lineage>
</organism>
<protein>
    <submittedName>
        <fullName evidence="2">Uncharacterized protein</fullName>
    </submittedName>
</protein>